<accession>A0A354M0D4</accession>
<comment type="caution">
    <text evidence="1">The sequence shown here is derived from an EMBL/GenBank/DDBJ whole genome shotgun (WGS) entry which is preliminary data.</text>
</comment>
<dbReference type="Pfam" id="PF07505">
    <property type="entry name" value="DUF5131"/>
    <property type="match status" value="1"/>
</dbReference>
<dbReference type="Proteomes" id="UP000262954">
    <property type="component" value="Unassembled WGS sequence"/>
</dbReference>
<dbReference type="AlphaFoldDB" id="A0A354M0D4"/>
<gene>
    <name evidence="1" type="ORF">DDY73_03120</name>
</gene>
<evidence type="ECO:0000313" key="1">
    <source>
        <dbReference type="EMBL" id="HBJ07973.1"/>
    </source>
</evidence>
<evidence type="ECO:0000313" key="2">
    <source>
        <dbReference type="Proteomes" id="UP000262954"/>
    </source>
</evidence>
<dbReference type="EMBL" id="DNWC01000045">
    <property type="protein sequence ID" value="HBJ07973.1"/>
    <property type="molecule type" value="Genomic_DNA"/>
</dbReference>
<organism evidence="1 2">
    <name type="scientific">Coprobacter fastidiosus</name>
    <dbReference type="NCBI Taxonomy" id="1099853"/>
    <lineage>
        <taxon>Bacteria</taxon>
        <taxon>Pseudomonadati</taxon>
        <taxon>Bacteroidota</taxon>
        <taxon>Bacteroidia</taxon>
        <taxon>Bacteroidales</taxon>
        <taxon>Barnesiellaceae</taxon>
        <taxon>Coprobacter</taxon>
    </lineage>
</organism>
<protein>
    <submittedName>
        <fullName evidence="1">Uncharacterized protein</fullName>
    </submittedName>
</protein>
<reference evidence="1 2" key="1">
    <citation type="journal article" date="2018" name="Nat. Biotechnol.">
        <title>A standardized bacterial taxonomy based on genome phylogeny substantially revises the tree of life.</title>
        <authorList>
            <person name="Parks D.H."/>
            <person name="Chuvochina M."/>
            <person name="Waite D.W."/>
            <person name="Rinke C."/>
            <person name="Skarshewski A."/>
            <person name="Chaumeil P.A."/>
            <person name="Hugenholtz P."/>
        </authorList>
    </citation>
    <scope>NUCLEOTIDE SEQUENCE [LARGE SCALE GENOMIC DNA]</scope>
    <source>
        <strain evidence="1">UBA11482</strain>
    </source>
</reference>
<name>A0A354M0D4_9BACT</name>
<proteinExistence type="predicted"/>
<dbReference type="InterPro" id="IPR011101">
    <property type="entry name" value="DUF5131"/>
</dbReference>
<sequence length="113" mass="13435">MEHQDRTDFRLPIYRDAPIRHKLIICEPLLSDIDFYNCLDTWVEQVIVGGESGNRARICNYDWVLNIRKQCIHGKVPFSFKQTGARLLKDGYLYHIKRRYQHSQARKAKIDTE</sequence>